<dbReference type="GeneID" id="72064906"/>
<dbReference type="RefSeq" id="XP_047839999.1">
    <property type="nucleotide sequence ID" value="XM_047984027.1"/>
</dbReference>
<organism evidence="2 3">
    <name type="scientific">Purpureocillium takamizusanense</name>
    <dbReference type="NCBI Taxonomy" id="2060973"/>
    <lineage>
        <taxon>Eukaryota</taxon>
        <taxon>Fungi</taxon>
        <taxon>Dikarya</taxon>
        <taxon>Ascomycota</taxon>
        <taxon>Pezizomycotina</taxon>
        <taxon>Sordariomycetes</taxon>
        <taxon>Hypocreomycetidae</taxon>
        <taxon>Hypocreales</taxon>
        <taxon>Ophiocordycipitaceae</taxon>
        <taxon>Purpureocillium</taxon>
    </lineage>
</organism>
<sequence>MLDCTKKHLALPARDERTKAMASSTSSNALRVFHYNPSPPEEALIIPATIATASADSPNIRNNGGPATDDNVSDNDGEDHDEDGDTPSGSDGSGSSGTNDDRRPQHISAPPLARLPAFDNRFRRGEPQFYFYHVVDTRDASLRVQVLGPGLSFTFTHERARRHLSAGRIAAGLRRKTTGFLALVRTCTDSRNGHHSNSRMRDGDSTDNRSNGNGVAPPPPPPCPPLLQHDRTVLVWAESGHGAGRAGDMLDAAPGALPNGTWTRRAVRLAALLGLRTERPFDTMGLREGELDARARERLRGVFLASHVEVKLATHGVYALLHVFGLHRESRGGRREWRRQRQRRSPPNGVNTDGRCPERHRSSSSSRSDAGSSGGSLDLATLTRLRDARWDDGSRPRLEVYFSRRNCVPCGMFVRRLSEVIGVRIDLIWRERLTHVVYETRAGSGGVPRESNLVASRTAALRGSEGQRGSGMVDTHGQSGLSSSSQRLRPQHEADDDDDDVQMLDVVDLTGAAPRCCIDLTGEPSTGTAPPVWDLTKEGAESDDESAMGRMHSVGSAREAYMAAYLDGLAYCVGQLPQTTTSSSQCDDKAAEHAEEAWRAVRTAMVDFAKRMLLLRRASSSSPRLCATEGRLATDSSTQQETDTGEGRDSENGKSMSHARLGARARQVRTRPVREVNKPLPATPETQPPAWMMDADGEEEMWETDEPVEYGVVAREGTSAVVMAPWARRL</sequence>
<feature type="compositionally biased region" description="Low complexity" evidence="1">
    <location>
        <begin position="477"/>
        <end position="488"/>
    </location>
</feature>
<feature type="region of interest" description="Disordered" evidence="1">
    <location>
        <begin position="334"/>
        <end position="377"/>
    </location>
</feature>
<dbReference type="AlphaFoldDB" id="A0A9Q8V8A2"/>
<feature type="compositionally biased region" description="Acidic residues" evidence="1">
    <location>
        <begin position="71"/>
        <end position="85"/>
    </location>
</feature>
<feature type="region of interest" description="Disordered" evidence="1">
    <location>
        <begin position="189"/>
        <end position="224"/>
    </location>
</feature>
<evidence type="ECO:0000313" key="3">
    <source>
        <dbReference type="Proteomes" id="UP000829364"/>
    </source>
</evidence>
<feature type="region of interest" description="Disordered" evidence="1">
    <location>
        <begin position="55"/>
        <end position="114"/>
    </location>
</feature>
<dbReference type="OrthoDB" id="4841107at2759"/>
<dbReference type="Proteomes" id="UP000829364">
    <property type="component" value="Chromosome 2"/>
</dbReference>
<dbReference type="KEGG" id="ptkz:JDV02_002946"/>
<dbReference type="EMBL" id="CP086355">
    <property type="protein sequence ID" value="UNI16518.1"/>
    <property type="molecule type" value="Genomic_DNA"/>
</dbReference>
<evidence type="ECO:0000256" key="1">
    <source>
        <dbReference type="SAM" id="MobiDB-lite"/>
    </source>
</evidence>
<protein>
    <submittedName>
        <fullName evidence="2">Uncharacterized protein</fullName>
    </submittedName>
</protein>
<reference evidence="2" key="1">
    <citation type="submission" date="2021-11" db="EMBL/GenBank/DDBJ databases">
        <title>Purpureocillium_takamizusanense_genome.</title>
        <authorList>
            <person name="Nguyen N.-H."/>
        </authorList>
    </citation>
    <scope>NUCLEOTIDE SEQUENCE</scope>
    <source>
        <strain evidence="2">PT3</strain>
    </source>
</reference>
<accession>A0A9Q8V8A2</accession>
<feature type="region of interest" description="Disordered" evidence="1">
    <location>
        <begin position="624"/>
        <end position="691"/>
    </location>
</feature>
<name>A0A9Q8V8A2_9HYPO</name>
<feature type="region of interest" description="Disordered" evidence="1">
    <location>
        <begin position="443"/>
        <end position="500"/>
    </location>
</feature>
<feature type="compositionally biased region" description="Basic residues" evidence="1">
    <location>
        <begin position="661"/>
        <end position="671"/>
    </location>
</feature>
<evidence type="ECO:0000313" key="2">
    <source>
        <dbReference type="EMBL" id="UNI16518.1"/>
    </source>
</evidence>
<gene>
    <name evidence="2" type="ORF">JDV02_002946</name>
</gene>
<proteinExistence type="predicted"/>
<keyword evidence="3" id="KW-1185">Reference proteome</keyword>
<feature type="compositionally biased region" description="Low complexity" evidence="1">
    <location>
        <begin position="363"/>
        <end position="377"/>
    </location>
</feature>